<dbReference type="CDD" id="cd00158">
    <property type="entry name" value="RHOD"/>
    <property type="match status" value="1"/>
</dbReference>
<reference evidence="2" key="1">
    <citation type="submission" date="2021-07" db="EMBL/GenBank/DDBJ databases">
        <title>Shewanella sp. YLB-07 whole genome sequence.</title>
        <authorList>
            <person name="Yu L."/>
        </authorList>
    </citation>
    <scope>NUCLEOTIDE SEQUENCE</scope>
    <source>
        <strain evidence="2">YLB-08</strain>
    </source>
</reference>
<accession>A0ABX6VGL3</accession>
<gene>
    <name evidence="2" type="ORF">FM038_020260</name>
</gene>
<dbReference type="SUPFAM" id="SSF52821">
    <property type="entry name" value="Rhodanese/Cell cycle control phosphatase"/>
    <property type="match status" value="1"/>
</dbReference>
<dbReference type="PANTHER" id="PTHR43031:SF16">
    <property type="entry name" value="OXIDOREDUCTASE"/>
    <property type="match status" value="1"/>
</dbReference>
<protein>
    <submittedName>
        <fullName evidence="2">Rhodanese-like domain-containing protein</fullName>
    </submittedName>
</protein>
<dbReference type="EMBL" id="CP045503">
    <property type="protein sequence ID" value="QPG59459.1"/>
    <property type="molecule type" value="Genomic_DNA"/>
</dbReference>
<feature type="domain" description="Rhodanese" evidence="1">
    <location>
        <begin position="29"/>
        <end position="106"/>
    </location>
</feature>
<dbReference type="InterPro" id="IPR050229">
    <property type="entry name" value="GlpE_sulfurtransferase"/>
</dbReference>
<dbReference type="PANTHER" id="PTHR43031">
    <property type="entry name" value="FAD-DEPENDENT OXIDOREDUCTASE"/>
    <property type="match status" value="1"/>
</dbReference>
<proteinExistence type="predicted"/>
<dbReference type="InterPro" id="IPR036873">
    <property type="entry name" value="Rhodanese-like_dom_sf"/>
</dbReference>
<dbReference type="PROSITE" id="PS50206">
    <property type="entry name" value="RHODANESE_3"/>
    <property type="match status" value="1"/>
</dbReference>
<organism evidence="2 3">
    <name type="scientific">Shewanella eurypsychrophilus</name>
    <dbReference type="NCBI Taxonomy" id="2593656"/>
    <lineage>
        <taxon>Bacteria</taxon>
        <taxon>Pseudomonadati</taxon>
        <taxon>Pseudomonadota</taxon>
        <taxon>Gammaproteobacteria</taxon>
        <taxon>Alteromonadales</taxon>
        <taxon>Shewanellaceae</taxon>
        <taxon>Shewanella</taxon>
    </lineage>
</organism>
<evidence type="ECO:0000313" key="2">
    <source>
        <dbReference type="EMBL" id="QPG59459.1"/>
    </source>
</evidence>
<name>A0ABX6VGL3_9GAMM</name>
<sequence length="115" mass="12492">MLKKVAELITEAKQTIHCVTAQEAAEKCRLMQGVLIDVRESSEVAQQATKGAIAIPRGVLEMKMLALYPDAEQAIFVHCASGVRACLAAEQLVRIGYKNVWAISCKIDAICTAMD</sequence>
<dbReference type="Proteomes" id="UP000316416">
    <property type="component" value="Chromosome"/>
</dbReference>
<evidence type="ECO:0000313" key="3">
    <source>
        <dbReference type="Proteomes" id="UP000316416"/>
    </source>
</evidence>
<dbReference type="Pfam" id="PF00581">
    <property type="entry name" value="Rhodanese"/>
    <property type="match status" value="1"/>
</dbReference>
<dbReference type="Gene3D" id="3.40.250.10">
    <property type="entry name" value="Rhodanese-like domain"/>
    <property type="match status" value="1"/>
</dbReference>
<dbReference type="InterPro" id="IPR001763">
    <property type="entry name" value="Rhodanese-like_dom"/>
</dbReference>
<evidence type="ECO:0000259" key="1">
    <source>
        <dbReference type="PROSITE" id="PS50206"/>
    </source>
</evidence>
<keyword evidence="3" id="KW-1185">Reference proteome</keyword>
<dbReference type="RefSeq" id="WP_142871450.1">
    <property type="nucleotide sequence ID" value="NZ_CP045503.2"/>
</dbReference>